<evidence type="ECO:0000256" key="8">
    <source>
        <dbReference type="ARBA" id="ARBA00023069"/>
    </source>
</evidence>
<feature type="compositionally biased region" description="Basic and acidic residues" evidence="16">
    <location>
        <begin position="616"/>
        <end position="630"/>
    </location>
</feature>
<feature type="region of interest" description="Disordered" evidence="16">
    <location>
        <begin position="616"/>
        <end position="650"/>
    </location>
</feature>
<keyword evidence="5" id="KW-0677">Repeat</keyword>
<feature type="compositionally biased region" description="Acidic residues" evidence="16">
    <location>
        <begin position="631"/>
        <end position="647"/>
    </location>
</feature>
<comment type="similarity">
    <text evidence="12">Belongs to the CFAP44 family.</text>
</comment>
<dbReference type="InterPro" id="IPR036322">
    <property type="entry name" value="WD40_repeat_dom_sf"/>
</dbReference>
<feature type="region of interest" description="Disordered" evidence="16">
    <location>
        <begin position="1732"/>
        <end position="1775"/>
    </location>
</feature>
<keyword evidence="18" id="KW-1185">Reference proteome</keyword>
<evidence type="ECO:0000256" key="1">
    <source>
        <dbReference type="ARBA" id="ARBA00004611"/>
    </source>
</evidence>
<gene>
    <name evidence="17" type="ORF">ANANG_G00085250</name>
</gene>
<keyword evidence="4 14" id="KW-0853">WD repeat</keyword>
<keyword evidence="8" id="KW-0969">Cilium</keyword>
<feature type="region of interest" description="Disordered" evidence="16">
    <location>
        <begin position="1"/>
        <end position="25"/>
    </location>
</feature>
<evidence type="ECO:0000256" key="6">
    <source>
        <dbReference type="ARBA" id="ARBA00022846"/>
    </source>
</evidence>
<keyword evidence="3" id="KW-0597">Phosphoprotein</keyword>
<feature type="repeat" description="WD" evidence="14">
    <location>
        <begin position="390"/>
        <end position="431"/>
    </location>
</feature>
<evidence type="ECO:0000256" key="9">
    <source>
        <dbReference type="ARBA" id="ARBA00023212"/>
    </source>
</evidence>
<feature type="coiled-coil region" evidence="15">
    <location>
        <begin position="1461"/>
        <end position="1516"/>
    </location>
</feature>
<reference evidence="17" key="1">
    <citation type="submission" date="2021-01" db="EMBL/GenBank/DDBJ databases">
        <title>A chromosome-scale assembly of European eel, Anguilla anguilla.</title>
        <authorList>
            <person name="Henkel C."/>
            <person name="Jong-Raadsen S.A."/>
            <person name="Dufour S."/>
            <person name="Weltzien F.-A."/>
            <person name="Palstra A.P."/>
            <person name="Pelster B."/>
            <person name="Spaink H.P."/>
            <person name="Van Den Thillart G.E."/>
            <person name="Jansen H."/>
            <person name="Zahm M."/>
            <person name="Klopp C."/>
            <person name="Cedric C."/>
            <person name="Louis A."/>
            <person name="Berthelot C."/>
            <person name="Parey E."/>
            <person name="Roest Crollius H."/>
            <person name="Montfort J."/>
            <person name="Robinson-Rechavi M."/>
            <person name="Bucao C."/>
            <person name="Bouchez O."/>
            <person name="Gislard M."/>
            <person name="Lluch J."/>
            <person name="Milhes M."/>
            <person name="Lampietro C."/>
            <person name="Lopez Roques C."/>
            <person name="Donnadieu C."/>
            <person name="Braasch I."/>
            <person name="Desvignes T."/>
            <person name="Postlethwait J."/>
            <person name="Bobe J."/>
            <person name="Guiguen Y."/>
            <person name="Dirks R."/>
        </authorList>
    </citation>
    <scope>NUCLEOTIDE SEQUENCE</scope>
    <source>
        <strain evidence="17">Tag_6206</strain>
        <tissue evidence="17">Liver</tissue>
    </source>
</reference>
<evidence type="ECO:0000256" key="2">
    <source>
        <dbReference type="ARBA" id="ARBA00022490"/>
    </source>
</evidence>
<feature type="compositionally biased region" description="Basic and acidic residues" evidence="16">
    <location>
        <begin position="1000"/>
        <end position="1011"/>
    </location>
</feature>
<feature type="coiled-coil region" evidence="15">
    <location>
        <begin position="1033"/>
        <end position="1060"/>
    </location>
</feature>
<keyword evidence="2" id="KW-0963">Cytoplasm</keyword>
<feature type="region of interest" description="Disordered" evidence="16">
    <location>
        <begin position="1397"/>
        <end position="1440"/>
    </location>
</feature>
<dbReference type="Proteomes" id="UP001044222">
    <property type="component" value="Unassembled WGS sequence"/>
</dbReference>
<dbReference type="Pfam" id="PF00400">
    <property type="entry name" value="WD40"/>
    <property type="match status" value="2"/>
</dbReference>
<evidence type="ECO:0000256" key="4">
    <source>
        <dbReference type="ARBA" id="ARBA00022574"/>
    </source>
</evidence>
<sequence>MEWHQSAAVDGETEEEGGAETGVTQTQTIPADMYYSYEDLCSRPFITPNSNIPRDLLQLTHSFGYDCHRRNNLQLLDEQTLAFIAGNLLVLLDIQSKEQRYLRSCSGGGIGTIMAHPSKSYFAVAEKGYQPNIIIYAFPSLRPYRILRGGTVTAYSSVDFNHDGTLLASVGCASDFMLTLWDWVQERVLLRYKAFSQDVYRVTFSPYNPGQLTTSGSGHIKFWKMAKTFTGLKLQGLLGRFGKTALTDIDGYVELPDGKVVSGSEWGNMLLWEGGLIKVEICRKRGRQCHAGSIQQFALDEGELITIGTDGAVRTWDVECIDAADSPDDSGLFEMEPMNELLIGRTVCLTSMVKSSLPDSFIWFAQDANGSIWKLDLSFSNMTHDPERLFTFHAGAIQAMDVSTTSHLMATTALDRSVRIFDFLAKRELTTNQYSQGGTALIWAPRSINPRGAVLVVGFEDGVVRLLELYRSVSLQAVQGQSQTKDGELRLRQALKPHNAPVTAIAYECNGEILATGSADHTVFFFSVGDKYDPIGFVTVPGPVKSLEWSPKTHERNTLLILCHNGYIIEVEAPEAESHTPATTFEIHGLRTRYFHFHSIKSRIKRDIEVARRKELKEKRRKEKEQRKDDPTEEEKEEEGQEEEEKDELPALYIPESPSPLLCAFYSQPGAFWVSLGGYDAGFLYHCRFSEQQEEDPELRQDEPFAFLPLQETEENPICTFSFSSSRKSFLCGMWCGQIRVYPMQPQDPNMMSLDAFWALSLHDNQNGQLCSVRCSYDELFVLTTGEDGNIFVFSLLSQEELAEALEPSQAKIPSPPFGIEMEKVVPDILDTSAYSIETAKQRTELDRMRREAEQRKEERRRKLVELQSQFKQLLQCNQSLPEHIRLRQTELELDPRFREEAERLTAQQIREVQKELAWEAERHSIGLKKLQERFWESLESDIITVVACQSEHKISTYRLLPLSQRFLQLQKLGQLGRPRQCKKELSKENDMSSGGQDGSLDRAEKQRDDEIFSEGESQKPVGVAEGMGAHVADRLQKAAEKAERMKAKIERRRQEWVELFSSKPNENYEDPEDVRALQLAIENMGDFKLKTAKDFTVPEQLRMNTERKKLQLVALEEEIHERKLKMNVRIMTLRDEKMQLISQLGLWMEQLLAVQAQLTPDMRCQCPTLPTLQPEEIPERRLQYTRSTLQRFAALCAQWNQQRGAIERGPEEPSLLSLMQEDSDDPILPSRALQGSPAPPEPKPCELTELEEEMKQVQIIRFLYQQDELLSKMGEAMCRFDAELQILRHEKESLDVQMKLADLRHITLFQELLLLKDFEKRENLLQERLSARMLEESQILAKLEDCRKQLEFKQQSMVKLQQREKALHTSFQTSLGDNNKFADFLTKVFKKKVKRTKKSEKAGNEEEQEDSDEDSDEESDWDEMESDEESESGGPLDDSVCPPFCDPELFENTLQLRTRKLDLEELIAEEKKSCDALRKECDALAKKEKIVQSSLKAAEGDLELFDREKQQKLNELDVVVPLRLHQVEFLNNGVLPSDLSDSLVLNTKTLLSLQDRIRQLLVEKNDQGELYRQAKHRHYQLIHDRKDMETRIQELEERCEAMMMAKFGRLVDLEALQTLSGNRVVEELKHDSRIKDVQHTHELKHWKVKLTEAKQTLMEVSRQHTERVCTLTCLLKEKKNLEDQLDTRQRKMGAQFRDHRREEDERLRLQKAVASQAEEIETLRREITMLSHKGGHVLPPTQCLPSTYSNDRPHPPLRSGGAPGSLHSSRKGLD</sequence>
<evidence type="ECO:0000313" key="18">
    <source>
        <dbReference type="Proteomes" id="UP001044222"/>
    </source>
</evidence>
<feature type="region of interest" description="Disordered" evidence="16">
    <location>
        <begin position="979"/>
        <end position="1025"/>
    </location>
</feature>
<evidence type="ECO:0000256" key="5">
    <source>
        <dbReference type="ARBA" id="ARBA00022737"/>
    </source>
</evidence>
<feature type="coiled-coil region" evidence="15">
    <location>
        <begin position="1579"/>
        <end position="1606"/>
    </location>
</feature>
<evidence type="ECO:0000256" key="10">
    <source>
        <dbReference type="ARBA" id="ARBA00023273"/>
    </source>
</evidence>
<dbReference type="PANTHER" id="PTHR14885">
    <property type="entry name" value="CILIA- AND FLAGELLA-ASSOCIATED PROTEIN 43-RELATED"/>
    <property type="match status" value="1"/>
</dbReference>
<evidence type="ECO:0000256" key="15">
    <source>
        <dbReference type="SAM" id="Coils"/>
    </source>
</evidence>
<dbReference type="FunFam" id="2.130.10.10:FF:000547">
    <property type="entry name" value="Cilia- and flagella-associated protein 44"/>
    <property type="match status" value="1"/>
</dbReference>
<organism evidence="17 18">
    <name type="scientific">Anguilla anguilla</name>
    <name type="common">European freshwater eel</name>
    <name type="synonym">Muraena anguilla</name>
    <dbReference type="NCBI Taxonomy" id="7936"/>
    <lineage>
        <taxon>Eukaryota</taxon>
        <taxon>Metazoa</taxon>
        <taxon>Chordata</taxon>
        <taxon>Craniata</taxon>
        <taxon>Vertebrata</taxon>
        <taxon>Euteleostomi</taxon>
        <taxon>Actinopterygii</taxon>
        <taxon>Neopterygii</taxon>
        <taxon>Teleostei</taxon>
        <taxon>Anguilliformes</taxon>
        <taxon>Anguillidae</taxon>
        <taxon>Anguilla</taxon>
    </lineage>
</organism>
<evidence type="ECO:0000256" key="16">
    <source>
        <dbReference type="SAM" id="MobiDB-lite"/>
    </source>
</evidence>
<evidence type="ECO:0000256" key="13">
    <source>
        <dbReference type="ARBA" id="ARBA00074727"/>
    </source>
</evidence>
<dbReference type="InterPro" id="IPR015943">
    <property type="entry name" value="WD40/YVTN_repeat-like_dom_sf"/>
</dbReference>
<dbReference type="SMART" id="SM00320">
    <property type="entry name" value="WD40"/>
    <property type="match status" value="7"/>
</dbReference>
<feature type="compositionally biased region" description="Acidic residues" evidence="16">
    <location>
        <begin position="1406"/>
        <end position="1432"/>
    </location>
</feature>
<feature type="coiled-coil region" evidence="15">
    <location>
        <begin position="839"/>
        <end position="870"/>
    </location>
</feature>
<dbReference type="FunFam" id="2.130.10.10:FF:000401">
    <property type="entry name" value="Cilia- and flagella-associated protein 44"/>
    <property type="match status" value="1"/>
</dbReference>
<keyword evidence="10" id="KW-0966">Cell projection</keyword>
<name>A0A9D3MMT0_ANGAN</name>
<keyword evidence="6" id="KW-0282">Flagellum</keyword>
<comment type="subcellular location">
    <subcellularLocation>
        <location evidence="1">Cytoplasm</location>
        <location evidence="1">Cytoskeleton</location>
        <location evidence="1">Flagellum axoneme</location>
    </subcellularLocation>
</comment>
<evidence type="ECO:0000256" key="3">
    <source>
        <dbReference type="ARBA" id="ARBA00022553"/>
    </source>
</evidence>
<comment type="function">
    <text evidence="11">Flagellar protein involved in sperm flagellum axoneme organization and function.</text>
</comment>
<dbReference type="Gene3D" id="2.130.10.10">
    <property type="entry name" value="YVTN repeat-like/Quinoprotein amine dehydrogenase"/>
    <property type="match status" value="3"/>
</dbReference>
<dbReference type="PROSITE" id="PS50082">
    <property type="entry name" value="WD_REPEATS_2"/>
    <property type="match status" value="2"/>
</dbReference>
<dbReference type="PANTHER" id="PTHR14885:SF3">
    <property type="entry name" value="CILIA- AND FLAGELLA-ASSOCIATED PROTEIN 44"/>
    <property type="match status" value="1"/>
</dbReference>
<keyword evidence="7 15" id="KW-0175">Coiled coil</keyword>
<evidence type="ECO:0000256" key="7">
    <source>
        <dbReference type="ARBA" id="ARBA00023054"/>
    </source>
</evidence>
<dbReference type="InterPro" id="IPR001680">
    <property type="entry name" value="WD40_rpt"/>
</dbReference>
<feature type="repeat" description="WD" evidence="14">
    <location>
        <begin position="495"/>
        <end position="528"/>
    </location>
</feature>
<accession>A0A9D3MMT0</accession>
<evidence type="ECO:0000256" key="11">
    <source>
        <dbReference type="ARBA" id="ARBA00055223"/>
    </source>
</evidence>
<evidence type="ECO:0000256" key="12">
    <source>
        <dbReference type="ARBA" id="ARBA00060934"/>
    </source>
</evidence>
<protein>
    <recommendedName>
        <fullName evidence="13">Cilia- and flagella-associated protein 44</fullName>
    </recommendedName>
</protein>
<comment type="caution">
    <text evidence="17">The sequence shown here is derived from an EMBL/GenBank/DDBJ whole genome shotgun (WGS) entry which is preliminary data.</text>
</comment>
<evidence type="ECO:0000313" key="17">
    <source>
        <dbReference type="EMBL" id="KAG5850702.1"/>
    </source>
</evidence>
<dbReference type="GO" id="GO:0007288">
    <property type="term" value="P:sperm axoneme assembly"/>
    <property type="evidence" value="ECO:0007669"/>
    <property type="project" value="UniProtKB-ARBA"/>
</dbReference>
<proteinExistence type="inferred from homology"/>
<keyword evidence="9" id="KW-0206">Cytoskeleton</keyword>
<feature type="compositionally biased region" description="Basic and acidic residues" evidence="16">
    <location>
        <begin position="982"/>
        <end position="991"/>
    </location>
</feature>
<dbReference type="SUPFAM" id="SSF50978">
    <property type="entry name" value="WD40 repeat-like"/>
    <property type="match status" value="2"/>
</dbReference>
<evidence type="ECO:0000256" key="14">
    <source>
        <dbReference type="PROSITE-ProRule" id="PRU00221"/>
    </source>
</evidence>
<dbReference type="EMBL" id="JAFIRN010000004">
    <property type="protein sequence ID" value="KAG5850702.1"/>
    <property type="molecule type" value="Genomic_DNA"/>
</dbReference>